<dbReference type="InterPro" id="IPR046347">
    <property type="entry name" value="bZIP_sf"/>
</dbReference>
<dbReference type="GO" id="GO:0006351">
    <property type="term" value="P:DNA-templated transcription"/>
    <property type="evidence" value="ECO:0007669"/>
    <property type="project" value="InterPro"/>
</dbReference>
<sequence length="172" mass="19046">MMDDHPFFHSGDGSTLNVAQHLLPIAPIPHDNADEDEGGDSEYSLFGSTAYCPGEGDAHPCHGDSSLFCEHHHEVSKGPDGKDVVECVHTHKRRCSDGKTKTQSNRIAVQKYRAKKKAEMESLQDENRALRAEVEQLRADLKLKGSPLTAGEREELEMLRNKVKQISSILTA</sequence>
<protein>
    <recommendedName>
        <fullName evidence="2">BZIP domain-containing protein</fullName>
    </recommendedName>
</protein>
<organism evidence="3">
    <name type="scientific">Palpitomonas bilix</name>
    <dbReference type="NCBI Taxonomy" id="652834"/>
    <lineage>
        <taxon>Eukaryota</taxon>
        <taxon>Eukaryota incertae sedis</taxon>
    </lineage>
</organism>
<proteinExistence type="predicted"/>
<dbReference type="CDD" id="cd14686">
    <property type="entry name" value="bZIP"/>
    <property type="match status" value="1"/>
</dbReference>
<dbReference type="Pfam" id="PF07716">
    <property type="entry name" value="bZIP_2"/>
    <property type="match status" value="1"/>
</dbReference>
<gene>
    <name evidence="3" type="ORF">PBIL07802_LOCUS10517</name>
</gene>
<dbReference type="SUPFAM" id="SSF57959">
    <property type="entry name" value="Leucine zipper domain"/>
    <property type="match status" value="1"/>
</dbReference>
<dbReference type="GO" id="GO:0000978">
    <property type="term" value="F:RNA polymerase II cis-regulatory region sequence-specific DNA binding"/>
    <property type="evidence" value="ECO:0007669"/>
    <property type="project" value="TreeGrafter"/>
</dbReference>
<feature type="coiled-coil region" evidence="1">
    <location>
        <begin position="113"/>
        <end position="140"/>
    </location>
</feature>
<dbReference type="InterPro" id="IPR031106">
    <property type="entry name" value="C/EBP"/>
</dbReference>
<dbReference type="PANTHER" id="PTHR23334:SF20">
    <property type="entry name" value="BASIC LEUCINE ZIPPER 24"/>
    <property type="match status" value="1"/>
</dbReference>
<dbReference type="InterPro" id="IPR004827">
    <property type="entry name" value="bZIP"/>
</dbReference>
<accession>A0A7S3G2X8</accession>
<evidence type="ECO:0000256" key="1">
    <source>
        <dbReference type="SAM" id="Coils"/>
    </source>
</evidence>
<dbReference type="PANTHER" id="PTHR23334">
    <property type="entry name" value="CCAAT/ENHANCER BINDING PROTEIN"/>
    <property type="match status" value="1"/>
</dbReference>
<dbReference type="AlphaFoldDB" id="A0A7S3G2X8"/>
<reference evidence="3" key="1">
    <citation type="submission" date="2021-01" db="EMBL/GenBank/DDBJ databases">
        <authorList>
            <person name="Corre E."/>
            <person name="Pelletier E."/>
            <person name="Niang G."/>
            <person name="Scheremetjew M."/>
            <person name="Finn R."/>
            <person name="Kale V."/>
            <person name="Holt S."/>
            <person name="Cochrane G."/>
            <person name="Meng A."/>
            <person name="Brown T."/>
            <person name="Cohen L."/>
        </authorList>
    </citation>
    <scope>NUCLEOTIDE SEQUENCE</scope>
    <source>
        <strain evidence="3">NIES-2562</strain>
    </source>
</reference>
<keyword evidence="1" id="KW-0175">Coiled coil</keyword>
<evidence type="ECO:0000313" key="3">
    <source>
        <dbReference type="EMBL" id="CAE0248321.1"/>
    </source>
</evidence>
<dbReference type="SMART" id="SM00338">
    <property type="entry name" value="BRLZ"/>
    <property type="match status" value="1"/>
</dbReference>
<evidence type="ECO:0000259" key="2">
    <source>
        <dbReference type="SMART" id="SM00338"/>
    </source>
</evidence>
<dbReference type="Gene3D" id="1.20.5.170">
    <property type="match status" value="1"/>
</dbReference>
<feature type="domain" description="BZIP" evidence="2">
    <location>
        <begin position="97"/>
        <end position="165"/>
    </location>
</feature>
<name>A0A7S3G2X8_9EUKA</name>
<dbReference type="GO" id="GO:0000981">
    <property type="term" value="F:DNA-binding transcription factor activity, RNA polymerase II-specific"/>
    <property type="evidence" value="ECO:0007669"/>
    <property type="project" value="TreeGrafter"/>
</dbReference>
<dbReference type="EMBL" id="HBIB01016192">
    <property type="protein sequence ID" value="CAE0248321.1"/>
    <property type="molecule type" value="Transcribed_RNA"/>
</dbReference>